<evidence type="ECO:0000313" key="1">
    <source>
        <dbReference type="EMBL" id="CAK0870365.1"/>
    </source>
</evidence>
<keyword evidence="2" id="KW-1185">Reference proteome</keyword>
<sequence>AAAADQNMWTPLEPAKLTEAGFSTTSAQLAMGVDMVKMKISMIAQSDPTNILSDLLKLATTMPDWAPTEIKVDLSALQQGLSMLKENATPSIVELEQAQEALNGISNNRWPMAASVVQWAQSKKLFRDAQTAVVAFSAGVDLAKRAKANVAQAQKHFEMDARAEGGVDSSTRLLSMTGSLRVIDKLFADVTPMAERYVAAADVDNALHSLLGMTSDIMLDVAKDLAVKMNSWMDSLGEPHWDDPVYVNGLRQITEVVGIFESIPKVGPQVQNLDADAYAKLVAYIRACGDVVKILTHHTKPETPISKVPEFMEAAPGILQTLSEFLDGHPTAEALDELFTKFVQSTPYKDLKASMASRLGDRLHGFLRITKGAMFGNYSPDTFWTAPWSRTLGTVGNILDQYFLVSGAGYEITFTQDAEKAFAEATDARRFSDALLRDQVGCIIGVGNIWTQGLPLITCAFDVDEDALKVWIATAGAVRKLVTTIDSIFRGYEKTTG</sequence>
<dbReference type="Proteomes" id="UP001189429">
    <property type="component" value="Unassembled WGS sequence"/>
</dbReference>
<accession>A0ABN9VBF9</accession>
<comment type="caution">
    <text evidence="1">The sequence shown here is derived from an EMBL/GenBank/DDBJ whole genome shotgun (WGS) entry which is preliminary data.</text>
</comment>
<evidence type="ECO:0008006" key="3">
    <source>
        <dbReference type="Google" id="ProtNLM"/>
    </source>
</evidence>
<evidence type="ECO:0000313" key="2">
    <source>
        <dbReference type="Proteomes" id="UP001189429"/>
    </source>
</evidence>
<dbReference type="EMBL" id="CAUYUJ010016951">
    <property type="protein sequence ID" value="CAK0870365.1"/>
    <property type="molecule type" value="Genomic_DNA"/>
</dbReference>
<feature type="non-terminal residue" evidence="1">
    <location>
        <position position="497"/>
    </location>
</feature>
<protein>
    <recommendedName>
        <fullName evidence="3">Component of oligomeric Golgi complex 7</fullName>
    </recommendedName>
</protein>
<reference evidence="1" key="1">
    <citation type="submission" date="2023-10" db="EMBL/GenBank/DDBJ databases">
        <authorList>
            <person name="Chen Y."/>
            <person name="Shah S."/>
            <person name="Dougan E. K."/>
            <person name="Thang M."/>
            <person name="Chan C."/>
        </authorList>
    </citation>
    <scope>NUCLEOTIDE SEQUENCE [LARGE SCALE GENOMIC DNA]</scope>
</reference>
<feature type="non-terminal residue" evidence="1">
    <location>
        <position position="1"/>
    </location>
</feature>
<gene>
    <name evidence="1" type="ORF">PCOR1329_LOCUS56494</name>
</gene>
<organism evidence="1 2">
    <name type="scientific">Prorocentrum cordatum</name>
    <dbReference type="NCBI Taxonomy" id="2364126"/>
    <lineage>
        <taxon>Eukaryota</taxon>
        <taxon>Sar</taxon>
        <taxon>Alveolata</taxon>
        <taxon>Dinophyceae</taxon>
        <taxon>Prorocentrales</taxon>
        <taxon>Prorocentraceae</taxon>
        <taxon>Prorocentrum</taxon>
    </lineage>
</organism>
<proteinExistence type="predicted"/>
<name>A0ABN9VBF9_9DINO</name>